<keyword evidence="7" id="KW-0915">Sodium</keyword>
<comment type="similarity">
    <text evidence="2 12">Belongs to the amiloride-sensitive sodium channel (TC 1.A.6) family.</text>
</comment>
<evidence type="ECO:0000256" key="13">
    <source>
        <dbReference type="SAM" id="Phobius"/>
    </source>
</evidence>
<keyword evidence="4 12" id="KW-0894">Sodium channel</keyword>
<evidence type="ECO:0000313" key="14">
    <source>
        <dbReference type="Proteomes" id="UP001652626"/>
    </source>
</evidence>
<dbReference type="Gene3D" id="2.60.470.10">
    <property type="entry name" value="Acid-sensing ion channels like domains"/>
    <property type="match status" value="1"/>
</dbReference>
<reference evidence="15" key="1">
    <citation type="submission" date="2025-08" db="UniProtKB">
        <authorList>
            <consortium name="RefSeq"/>
        </authorList>
    </citation>
    <scope>IDENTIFICATION</scope>
    <source>
        <tissue evidence="15">Whole body</tissue>
    </source>
</reference>
<protein>
    <submittedName>
        <fullName evidence="15">Sodium channel protein Nach-like</fullName>
    </submittedName>
</protein>
<dbReference type="Pfam" id="PF00858">
    <property type="entry name" value="ASC"/>
    <property type="match status" value="1"/>
</dbReference>
<keyword evidence="6 13" id="KW-1133">Transmembrane helix</keyword>
<dbReference type="GeneID" id="113396064"/>
<evidence type="ECO:0000313" key="15">
    <source>
        <dbReference type="RefSeq" id="XP_064073990.1"/>
    </source>
</evidence>
<evidence type="ECO:0000256" key="2">
    <source>
        <dbReference type="ARBA" id="ARBA00007193"/>
    </source>
</evidence>
<evidence type="ECO:0000256" key="3">
    <source>
        <dbReference type="ARBA" id="ARBA00022448"/>
    </source>
</evidence>
<dbReference type="PANTHER" id="PTHR11690:SF253">
    <property type="entry name" value="PICKPOCKET 18-RELATED"/>
    <property type="match status" value="1"/>
</dbReference>
<keyword evidence="14" id="KW-1185">Reference proteome</keyword>
<sequence>MKNDKTIWWHEYRKRLYRPRARNMSFEFILRRITKKTFKEYTTNCSLAGVTKIFDPNIGYKERLVRIALICVMFGSIFYFLQYLWFDNLAKPLIVTMESTTYPISNIEFPAITFCNFNRISKKALQKYVKKNYRKLAPNNESIEQVEWFCKQLGRLLDYSYNKSVQVHPILFSFVKHLGDSHNIINLMKELSPPCEELLIRCSWSGDIIDCKKIFSVHRTVRGHCCTFNLVLGMDATSSFENSIYTVKRQHEPGQLNGLNVVLDTMVDDYTYTLYNMVGYEVLIFDPTHFADPTGGRVTQRIAQPDQAVFFEIHSIKQIATKEVRKYPETARKCLFRDERKDQFNELYSYSSCIVKCRIRTIQSLCKCTPYFFPTRRNVHPICTLDDIRCLNKYREKLLYLYPKDAVTTEGLEAEIQDALDCDECLPDCELTQHFTKQSKIPLSFLPNKNKEFTNYFLDDINMTSKTLVCIYQGTSNSVLNRLDIIYYWFELVSKQHLSVTSVVFAEYS</sequence>
<evidence type="ECO:0000256" key="5">
    <source>
        <dbReference type="ARBA" id="ARBA00022692"/>
    </source>
</evidence>
<evidence type="ECO:0000256" key="12">
    <source>
        <dbReference type="RuleBase" id="RU000679"/>
    </source>
</evidence>
<keyword evidence="8 12" id="KW-0406">Ion transport</keyword>
<feature type="transmembrane region" description="Helical" evidence="13">
    <location>
        <begin position="64"/>
        <end position="86"/>
    </location>
</feature>
<accession>A0ABM4ARR3</accession>
<dbReference type="Proteomes" id="UP001652626">
    <property type="component" value="Chromosome 19"/>
</dbReference>
<keyword evidence="9 13" id="KW-0472">Membrane</keyword>
<evidence type="ECO:0000256" key="8">
    <source>
        <dbReference type="ARBA" id="ARBA00023065"/>
    </source>
</evidence>
<keyword evidence="10 12" id="KW-0739">Sodium transport</keyword>
<proteinExistence type="inferred from homology"/>
<keyword evidence="3 12" id="KW-0813">Transport</keyword>
<comment type="subcellular location">
    <subcellularLocation>
        <location evidence="1">Membrane</location>
        <topology evidence="1">Multi-pass membrane protein</topology>
    </subcellularLocation>
</comment>
<dbReference type="PANTHER" id="PTHR11690">
    <property type="entry name" value="AMILORIDE-SENSITIVE SODIUM CHANNEL-RELATED"/>
    <property type="match status" value="1"/>
</dbReference>
<gene>
    <name evidence="15" type="primary">LOC113396064</name>
</gene>
<organism evidence="14 15">
    <name type="scientific">Vanessa tameamea</name>
    <name type="common">Kamehameha butterfly</name>
    <dbReference type="NCBI Taxonomy" id="334116"/>
    <lineage>
        <taxon>Eukaryota</taxon>
        <taxon>Metazoa</taxon>
        <taxon>Ecdysozoa</taxon>
        <taxon>Arthropoda</taxon>
        <taxon>Hexapoda</taxon>
        <taxon>Insecta</taxon>
        <taxon>Pterygota</taxon>
        <taxon>Neoptera</taxon>
        <taxon>Endopterygota</taxon>
        <taxon>Lepidoptera</taxon>
        <taxon>Glossata</taxon>
        <taxon>Ditrysia</taxon>
        <taxon>Papilionoidea</taxon>
        <taxon>Nymphalidae</taxon>
        <taxon>Nymphalinae</taxon>
        <taxon>Vanessa</taxon>
    </lineage>
</organism>
<evidence type="ECO:0000256" key="11">
    <source>
        <dbReference type="ARBA" id="ARBA00023303"/>
    </source>
</evidence>
<keyword evidence="5 12" id="KW-0812">Transmembrane</keyword>
<dbReference type="InterPro" id="IPR001873">
    <property type="entry name" value="ENaC"/>
</dbReference>
<evidence type="ECO:0000256" key="9">
    <source>
        <dbReference type="ARBA" id="ARBA00023136"/>
    </source>
</evidence>
<evidence type="ECO:0000256" key="4">
    <source>
        <dbReference type="ARBA" id="ARBA00022461"/>
    </source>
</evidence>
<dbReference type="RefSeq" id="XP_064073990.1">
    <property type="nucleotide sequence ID" value="XM_064217920.1"/>
</dbReference>
<name>A0ABM4ARR3_VANTA</name>
<evidence type="ECO:0000256" key="6">
    <source>
        <dbReference type="ARBA" id="ARBA00022989"/>
    </source>
</evidence>
<evidence type="ECO:0000256" key="10">
    <source>
        <dbReference type="ARBA" id="ARBA00023201"/>
    </source>
</evidence>
<keyword evidence="11 12" id="KW-0407">Ion channel</keyword>
<evidence type="ECO:0000256" key="1">
    <source>
        <dbReference type="ARBA" id="ARBA00004141"/>
    </source>
</evidence>
<evidence type="ECO:0000256" key="7">
    <source>
        <dbReference type="ARBA" id="ARBA00023053"/>
    </source>
</evidence>